<accession>A0A1Y1RZL0</accession>
<dbReference type="OrthoDB" id="9795467at2"/>
<dbReference type="Proteomes" id="UP000192343">
    <property type="component" value="Unassembled WGS sequence"/>
</dbReference>
<organism evidence="5 6">
    <name type="scientific">Marispirochaeta aestuarii</name>
    <dbReference type="NCBI Taxonomy" id="1963862"/>
    <lineage>
        <taxon>Bacteria</taxon>
        <taxon>Pseudomonadati</taxon>
        <taxon>Spirochaetota</taxon>
        <taxon>Spirochaetia</taxon>
        <taxon>Spirochaetales</taxon>
        <taxon>Spirochaetaceae</taxon>
        <taxon>Marispirochaeta</taxon>
    </lineage>
</organism>
<evidence type="ECO:0000313" key="5">
    <source>
        <dbReference type="EMBL" id="ORC36187.1"/>
    </source>
</evidence>
<dbReference type="Gene3D" id="3.40.190.10">
    <property type="entry name" value="Periplasmic binding protein-like II"/>
    <property type="match status" value="2"/>
</dbReference>
<dbReference type="PANTHER" id="PTHR30061:SF50">
    <property type="entry name" value="MALTOSE_MALTODEXTRIN-BINDING PERIPLASMIC PROTEIN"/>
    <property type="match status" value="1"/>
</dbReference>
<dbReference type="PANTHER" id="PTHR30061">
    <property type="entry name" value="MALTOSE-BINDING PERIPLASMIC PROTEIN"/>
    <property type="match status" value="1"/>
</dbReference>
<evidence type="ECO:0000256" key="2">
    <source>
        <dbReference type="ARBA" id="ARBA00022448"/>
    </source>
</evidence>
<dbReference type="AlphaFoldDB" id="A0A1Y1RZL0"/>
<protein>
    <recommendedName>
        <fullName evidence="7">ABC transporter substrate-binding protein</fullName>
    </recommendedName>
</protein>
<dbReference type="SUPFAM" id="SSF53850">
    <property type="entry name" value="Periplasmic binding protein-like II"/>
    <property type="match status" value="1"/>
</dbReference>
<evidence type="ECO:0000256" key="3">
    <source>
        <dbReference type="ARBA" id="ARBA00022729"/>
    </source>
</evidence>
<name>A0A1Y1RZL0_9SPIO</name>
<keyword evidence="2" id="KW-0813">Transport</keyword>
<dbReference type="STRING" id="1963862.B4O97_06245"/>
<reference evidence="5 6" key="1">
    <citation type="submission" date="2017-03" db="EMBL/GenBank/DDBJ databases">
        <title>Draft Genome sequence of Marispirochaeta sp. strain JC444.</title>
        <authorList>
            <person name="Shivani Y."/>
            <person name="Subhash Y."/>
            <person name="Sasikala C."/>
            <person name="Ramana C."/>
        </authorList>
    </citation>
    <scope>NUCLEOTIDE SEQUENCE [LARGE SCALE GENOMIC DNA]</scope>
    <source>
        <strain evidence="5 6">JC444</strain>
    </source>
</reference>
<keyword evidence="3 4" id="KW-0732">Signal</keyword>
<dbReference type="GO" id="GO:0055052">
    <property type="term" value="C:ATP-binding cassette (ABC) transporter complex, substrate-binding subunit-containing"/>
    <property type="evidence" value="ECO:0007669"/>
    <property type="project" value="TreeGrafter"/>
</dbReference>
<sequence>MSKRNIVVCVLTCMMLLLFISPMSAAGQEEETSSVTTVTMWVYDEMAAGDELALVKAQQEFMELNPDIDVRIENTPHRGLMEKIITSSMSGVAADVIHVATTWPVELAAMGILEPVDGYLKQSGKIDEINTSAFKSSSYEGNIYAVPWMSDATALIYNKTMFEEAGLPLPSLEKPYNWDSFLKVAKALTKDLDGDGRIDQYGFGIRSGRGASYGWFPFLIANGGQIISDDGKKIVVNSPEGQEAFKWFAELFTVHKVVPPGAVGYDRWDDVRNAFLGKRIAMYIAGDWELDPLRSAEPDFEFAVAPHPMQKRRAVSMGGSSLVISAGSRVKDAAYKWIDFLTDRERMWVVFDYGRFSSRVDAADSEFVNDPLLKVFLREFPYGINHASVIGDHSRTELGIAFEEVFVNNRDPLAALDDAAVRMQAQLDEVRR</sequence>
<dbReference type="RefSeq" id="WP_083049277.1">
    <property type="nucleotide sequence ID" value="NZ_MWQY01000006.1"/>
</dbReference>
<dbReference type="CDD" id="cd13585">
    <property type="entry name" value="PBP2_TMBP_like"/>
    <property type="match status" value="1"/>
</dbReference>
<gene>
    <name evidence="5" type="ORF">B4O97_06245</name>
</gene>
<dbReference type="Pfam" id="PF01547">
    <property type="entry name" value="SBP_bac_1"/>
    <property type="match status" value="1"/>
</dbReference>
<dbReference type="InterPro" id="IPR006059">
    <property type="entry name" value="SBP"/>
</dbReference>
<dbReference type="GO" id="GO:0042956">
    <property type="term" value="P:maltodextrin transmembrane transport"/>
    <property type="evidence" value="ECO:0007669"/>
    <property type="project" value="TreeGrafter"/>
</dbReference>
<comment type="caution">
    <text evidence="5">The sequence shown here is derived from an EMBL/GenBank/DDBJ whole genome shotgun (WGS) entry which is preliminary data.</text>
</comment>
<evidence type="ECO:0000256" key="4">
    <source>
        <dbReference type="SAM" id="SignalP"/>
    </source>
</evidence>
<dbReference type="GO" id="GO:1901982">
    <property type="term" value="F:maltose binding"/>
    <property type="evidence" value="ECO:0007669"/>
    <property type="project" value="TreeGrafter"/>
</dbReference>
<evidence type="ECO:0000313" key="6">
    <source>
        <dbReference type="Proteomes" id="UP000192343"/>
    </source>
</evidence>
<keyword evidence="6" id="KW-1185">Reference proteome</keyword>
<evidence type="ECO:0000256" key="1">
    <source>
        <dbReference type="ARBA" id="ARBA00008520"/>
    </source>
</evidence>
<feature type="signal peptide" evidence="4">
    <location>
        <begin position="1"/>
        <end position="25"/>
    </location>
</feature>
<dbReference type="EMBL" id="MWQY01000006">
    <property type="protein sequence ID" value="ORC36187.1"/>
    <property type="molecule type" value="Genomic_DNA"/>
</dbReference>
<comment type="similarity">
    <text evidence="1">Belongs to the bacterial solute-binding protein 1 family.</text>
</comment>
<evidence type="ECO:0008006" key="7">
    <source>
        <dbReference type="Google" id="ProtNLM"/>
    </source>
</evidence>
<feature type="chain" id="PRO_5012305005" description="ABC transporter substrate-binding protein" evidence="4">
    <location>
        <begin position="26"/>
        <end position="432"/>
    </location>
</feature>
<proteinExistence type="inferred from homology"/>
<dbReference type="GO" id="GO:0015768">
    <property type="term" value="P:maltose transport"/>
    <property type="evidence" value="ECO:0007669"/>
    <property type="project" value="TreeGrafter"/>
</dbReference>